<dbReference type="EMBL" id="CADCUT010000121">
    <property type="protein sequence ID" value="CAA9412727.1"/>
    <property type="molecule type" value="Genomic_DNA"/>
</dbReference>
<feature type="non-terminal residue" evidence="2">
    <location>
        <position position="95"/>
    </location>
</feature>
<dbReference type="AlphaFoldDB" id="A0A6J4PCS0"/>
<name>A0A6J4PCS0_9ACTN</name>
<evidence type="ECO:0000313" key="2">
    <source>
        <dbReference type="EMBL" id="CAA9412727.1"/>
    </source>
</evidence>
<gene>
    <name evidence="2" type="ORF">AVDCRST_MAG03-1977</name>
</gene>
<organism evidence="2">
    <name type="scientific">uncultured Rubrobacteraceae bacterium</name>
    <dbReference type="NCBI Taxonomy" id="349277"/>
    <lineage>
        <taxon>Bacteria</taxon>
        <taxon>Bacillati</taxon>
        <taxon>Actinomycetota</taxon>
        <taxon>Rubrobacteria</taxon>
        <taxon>Rubrobacterales</taxon>
        <taxon>Rubrobacteraceae</taxon>
        <taxon>environmental samples</taxon>
    </lineage>
</organism>
<sequence length="95" mass="9981">CLEPYRQLVELVRSAAGPSPKSRTSGAASSGTSASPSSSTAATLKGCRRALRRPTGCSSACSRRRRRGLRAGTEPAAQAVWAFAMMDLQRRLGGD</sequence>
<proteinExistence type="predicted"/>
<evidence type="ECO:0000256" key="1">
    <source>
        <dbReference type="SAM" id="MobiDB-lite"/>
    </source>
</evidence>
<feature type="region of interest" description="Disordered" evidence="1">
    <location>
        <begin position="13"/>
        <end position="46"/>
    </location>
</feature>
<accession>A0A6J4PCS0</accession>
<protein>
    <submittedName>
        <fullName evidence="2">Uncharacterized protein</fullName>
    </submittedName>
</protein>
<feature type="compositionally biased region" description="Low complexity" evidence="1">
    <location>
        <begin position="22"/>
        <end position="43"/>
    </location>
</feature>
<reference evidence="2" key="1">
    <citation type="submission" date="2020-02" db="EMBL/GenBank/DDBJ databases">
        <authorList>
            <person name="Meier V. D."/>
        </authorList>
    </citation>
    <scope>NUCLEOTIDE SEQUENCE</scope>
    <source>
        <strain evidence="2">AVDCRST_MAG03</strain>
    </source>
</reference>
<feature type="non-terminal residue" evidence="2">
    <location>
        <position position="1"/>
    </location>
</feature>